<keyword evidence="5" id="KW-0547">Nucleotide-binding</keyword>
<keyword evidence="3" id="KW-0813">Transport</keyword>
<accession>A0A7W8HBV9</accession>
<dbReference type="InterPro" id="IPR050086">
    <property type="entry name" value="MetN_ABC_transporter-like"/>
</dbReference>
<reference evidence="9 10" key="1">
    <citation type="submission" date="2020-08" db="EMBL/GenBank/DDBJ databases">
        <title>Genomic Encyclopedia of Type Strains, Phase IV (KMG-IV): sequencing the most valuable type-strain genomes for metagenomic binning, comparative biology and taxonomic classification.</title>
        <authorList>
            <person name="Goeker M."/>
        </authorList>
    </citation>
    <scope>NUCLEOTIDE SEQUENCE [LARGE SCALE GENOMIC DNA]</scope>
    <source>
        <strain evidence="9 10">DSM 106146</strain>
    </source>
</reference>
<name>A0A7W8HBV9_9FIRM</name>
<evidence type="ECO:0000256" key="6">
    <source>
        <dbReference type="ARBA" id="ARBA00022840"/>
    </source>
</evidence>
<evidence type="ECO:0000256" key="5">
    <source>
        <dbReference type="ARBA" id="ARBA00022741"/>
    </source>
</evidence>
<dbReference type="InterPro" id="IPR027417">
    <property type="entry name" value="P-loop_NTPase"/>
</dbReference>
<evidence type="ECO:0000256" key="1">
    <source>
        <dbReference type="ARBA" id="ARBA00004202"/>
    </source>
</evidence>
<dbReference type="InterPro" id="IPR003593">
    <property type="entry name" value="AAA+_ATPase"/>
</dbReference>
<keyword evidence="7" id="KW-0472">Membrane</keyword>
<evidence type="ECO:0000313" key="10">
    <source>
        <dbReference type="Proteomes" id="UP000543642"/>
    </source>
</evidence>
<comment type="subcellular location">
    <subcellularLocation>
        <location evidence="1">Cell membrane</location>
        <topology evidence="1">Peripheral membrane protein</topology>
    </subcellularLocation>
</comment>
<evidence type="ECO:0000313" key="9">
    <source>
        <dbReference type="EMBL" id="MBB5265636.1"/>
    </source>
</evidence>
<keyword evidence="4" id="KW-1003">Cell membrane</keyword>
<dbReference type="PANTHER" id="PTHR43166">
    <property type="entry name" value="AMINO ACID IMPORT ATP-BINDING PROTEIN"/>
    <property type="match status" value="1"/>
</dbReference>
<comment type="similarity">
    <text evidence="2">Belongs to the ABC transporter superfamily.</text>
</comment>
<dbReference type="SMART" id="SM00382">
    <property type="entry name" value="AAA"/>
    <property type="match status" value="1"/>
</dbReference>
<dbReference type="SUPFAM" id="SSF52540">
    <property type="entry name" value="P-loop containing nucleoside triphosphate hydrolases"/>
    <property type="match status" value="1"/>
</dbReference>
<dbReference type="InterPro" id="IPR003439">
    <property type="entry name" value="ABC_transporter-like_ATP-bd"/>
</dbReference>
<dbReference type="AlphaFoldDB" id="A0A7W8HBV9"/>
<evidence type="ECO:0000256" key="4">
    <source>
        <dbReference type="ARBA" id="ARBA00022475"/>
    </source>
</evidence>
<dbReference type="Pfam" id="PF00005">
    <property type="entry name" value="ABC_tran"/>
    <property type="match status" value="1"/>
</dbReference>
<dbReference type="Proteomes" id="UP000543642">
    <property type="component" value="Unassembled WGS sequence"/>
</dbReference>
<dbReference type="Gene3D" id="3.40.50.300">
    <property type="entry name" value="P-loop containing nucleotide triphosphate hydrolases"/>
    <property type="match status" value="1"/>
</dbReference>
<dbReference type="RefSeq" id="WP_243164777.1">
    <property type="nucleotide sequence ID" value="NZ_JACHFW010000013.1"/>
</dbReference>
<protein>
    <submittedName>
        <fullName evidence="9">Polar amino acid transport system ATP-binding protein</fullName>
    </submittedName>
</protein>
<keyword evidence="6 9" id="KW-0067">ATP-binding</keyword>
<keyword evidence="10" id="KW-1185">Reference proteome</keyword>
<organism evidence="9 10">
    <name type="scientific">Catenibacillus scindens</name>
    <dbReference type="NCBI Taxonomy" id="673271"/>
    <lineage>
        <taxon>Bacteria</taxon>
        <taxon>Bacillati</taxon>
        <taxon>Bacillota</taxon>
        <taxon>Clostridia</taxon>
        <taxon>Lachnospirales</taxon>
        <taxon>Lachnospiraceae</taxon>
        <taxon>Catenibacillus</taxon>
    </lineage>
</organism>
<dbReference type="PANTHER" id="PTHR43166:SF9">
    <property type="entry name" value="GLUTAMATE_ASPARTATE IMPORT ATP-BINDING PROTEIN GLTL"/>
    <property type="match status" value="1"/>
</dbReference>
<comment type="caution">
    <text evidence="9">The sequence shown here is derived from an EMBL/GenBank/DDBJ whole genome shotgun (WGS) entry which is preliminary data.</text>
</comment>
<sequence>MRNKDSSDGGENMLLQVRGLYKAFKGNQVLSDINFDVEKGEIVSLLGQSGAGKTTIIRCVTGLERPDRGSIAINGRFICQEQDGKMVYATKKELYNIRRDLGMVFQSYHLFPHMTVLKNVTLALTDVHKEPAAEAKKKAMDMLTSLGLADKAQSRPYELSGGQKQRVAIARSCVANPKLLCFDEPTAALDPKTTQEMTKIIKDLAAEGMGILIISHDIPFVKEVSGRVLTVENGKIKNL</sequence>
<evidence type="ECO:0000256" key="2">
    <source>
        <dbReference type="ARBA" id="ARBA00005417"/>
    </source>
</evidence>
<evidence type="ECO:0000259" key="8">
    <source>
        <dbReference type="PROSITE" id="PS50893"/>
    </source>
</evidence>
<dbReference type="EMBL" id="JACHFW010000013">
    <property type="protein sequence ID" value="MBB5265636.1"/>
    <property type="molecule type" value="Genomic_DNA"/>
</dbReference>
<proteinExistence type="inferred from homology"/>
<dbReference type="GO" id="GO:0005524">
    <property type="term" value="F:ATP binding"/>
    <property type="evidence" value="ECO:0007669"/>
    <property type="project" value="UniProtKB-KW"/>
</dbReference>
<evidence type="ECO:0000256" key="3">
    <source>
        <dbReference type="ARBA" id="ARBA00022448"/>
    </source>
</evidence>
<dbReference type="GO" id="GO:0016887">
    <property type="term" value="F:ATP hydrolysis activity"/>
    <property type="evidence" value="ECO:0007669"/>
    <property type="project" value="InterPro"/>
</dbReference>
<gene>
    <name evidence="9" type="ORF">HNP82_002783</name>
</gene>
<dbReference type="GO" id="GO:0005886">
    <property type="term" value="C:plasma membrane"/>
    <property type="evidence" value="ECO:0007669"/>
    <property type="project" value="UniProtKB-SubCell"/>
</dbReference>
<dbReference type="PROSITE" id="PS50893">
    <property type="entry name" value="ABC_TRANSPORTER_2"/>
    <property type="match status" value="1"/>
</dbReference>
<feature type="domain" description="ABC transporter" evidence="8">
    <location>
        <begin position="15"/>
        <end position="239"/>
    </location>
</feature>
<evidence type="ECO:0000256" key="7">
    <source>
        <dbReference type="ARBA" id="ARBA00023136"/>
    </source>
</evidence>